<keyword evidence="7" id="KW-0653">Protein transport</keyword>
<evidence type="ECO:0000256" key="5">
    <source>
        <dbReference type="ARBA" id="ARBA00022989"/>
    </source>
</evidence>
<proteinExistence type="inferred from homology"/>
<dbReference type="EMBL" id="BAABFN010000004">
    <property type="protein sequence ID" value="GAA4311007.1"/>
    <property type="molecule type" value="Genomic_DNA"/>
</dbReference>
<evidence type="ECO:0000256" key="2">
    <source>
        <dbReference type="ARBA" id="ARBA00005811"/>
    </source>
</evidence>
<protein>
    <submittedName>
        <fullName evidence="9">Biopolymer transporter ExbD</fullName>
    </submittedName>
</protein>
<feature type="region of interest" description="Disordered" evidence="8">
    <location>
        <begin position="199"/>
        <end position="231"/>
    </location>
</feature>
<dbReference type="Pfam" id="PF02472">
    <property type="entry name" value="ExbD"/>
    <property type="match status" value="1"/>
</dbReference>
<evidence type="ECO:0000256" key="8">
    <source>
        <dbReference type="SAM" id="MobiDB-lite"/>
    </source>
</evidence>
<keyword evidence="5" id="KW-1133">Transmembrane helix</keyword>
<comment type="similarity">
    <text evidence="2 7">Belongs to the ExbD/TolR family.</text>
</comment>
<evidence type="ECO:0000256" key="1">
    <source>
        <dbReference type="ARBA" id="ARBA00004162"/>
    </source>
</evidence>
<dbReference type="PANTHER" id="PTHR30558">
    <property type="entry name" value="EXBD MEMBRANE COMPONENT OF PMF-DRIVEN MACROMOLECULE IMPORT SYSTEM"/>
    <property type="match status" value="1"/>
</dbReference>
<evidence type="ECO:0000313" key="10">
    <source>
        <dbReference type="Proteomes" id="UP001501207"/>
    </source>
</evidence>
<name>A0ABP8FUK7_9BACT</name>
<comment type="caution">
    <text evidence="9">The sequence shown here is derived from an EMBL/GenBank/DDBJ whole genome shotgun (WGS) entry which is preliminary data.</text>
</comment>
<keyword evidence="10" id="KW-1185">Reference proteome</keyword>
<dbReference type="RefSeq" id="WP_344978762.1">
    <property type="nucleotide sequence ID" value="NZ_BAABFN010000004.1"/>
</dbReference>
<evidence type="ECO:0000313" key="9">
    <source>
        <dbReference type="EMBL" id="GAA4311007.1"/>
    </source>
</evidence>
<accession>A0ABP8FUK7</accession>
<keyword evidence="3" id="KW-1003">Cell membrane</keyword>
<dbReference type="InterPro" id="IPR003400">
    <property type="entry name" value="ExbD"/>
</dbReference>
<keyword evidence="6" id="KW-0472">Membrane</keyword>
<gene>
    <name evidence="9" type="ORF">GCM10023143_19880</name>
</gene>
<dbReference type="Proteomes" id="UP001501207">
    <property type="component" value="Unassembled WGS sequence"/>
</dbReference>
<evidence type="ECO:0000256" key="6">
    <source>
        <dbReference type="ARBA" id="ARBA00023136"/>
    </source>
</evidence>
<evidence type="ECO:0000256" key="4">
    <source>
        <dbReference type="ARBA" id="ARBA00022692"/>
    </source>
</evidence>
<sequence length="231" mass="24930">MPKVKIARKSTLVDMTPMCDVAFLLLTFFMLTTKFKPEDPVAVVTPTSISQKLLPEEDVAMIIVGKNGQVFYGLDDQNLRVKLIQAINQQYNLGLSNEQMKKFSMNSSFGVPIPQLKQFLSMSIDDQKAAQQPGIPYDSANNELAQWIKYTVSINAGKSTQFCIKADVDTKFPKVNEVLKTLKLGNHMKLHLITDMKAPPAGTPAAMEAQKGGGSEGAAPAGGAPAGGAAQ</sequence>
<evidence type="ECO:0000256" key="3">
    <source>
        <dbReference type="ARBA" id="ARBA00022475"/>
    </source>
</evidence>
<dbReference type="PANTHER" id="PTHR30558:SF3">
    <property type="entry name" value="BIOPOLYMER TRANSPORT PROTEIN EXBD-RELATED"/>
    <property type="match status" value="1"/>
</dbReference>
<keyword evidence="4 7" id="KW-0812">Transmembrane</keyword>
<evidence type="ECO:0000256" key="7">
    <source>
        <dbReference type="RuleBase" id="RU003879"/>
    </source>
</evidence>
<organism evidence="9 10">
    <name type="scientific">Compostibacter hankyongensis</name>
    <dbReference type="NCBI Taxonomy" id="1007089"/>
    <lineage>
        <taxon>Bacteria</taxon>
        <taxon>Pseudomonadati</taxon>
        <taxon>Bacteroidota</taxon>
        <taxon>Chitinophagia</taxon>
        <taxon>Chitinophagales</taxon>
        <taxon>Chitinophagaceae</taxon>
        <taxon>Compostibacter</taxon>
    </lineage>
</organism>
<reference evidence="10" key="1">
    <citation type="journal article" date="2019" name="Int. J. Syst. Evol. Microbiol.">
        <title>The Global Catalogue of Microorganisms (GCM) 10K type strain sequencing project: providing services to taxonomists for standard genome sequencing and annotation.</title>
        <authorList>
            <consortium name="The Broad Institute Genomics Platform"/>
            <consortium name="The Broad Institute Genome Sequencing Center for Infectious Disease"/>
            <person name="Wu L."/>
            <person name="Ma J."/>
        </authorList>
    </citation>
    <scope>NUCLEOTIDE SEQUENCE [LARGE SCALE GENOMIC DNA]</scope>
    <source>
        <strain evidence="10">JCM 17664</strain>
    </source>
</reference>
<comment type="subcellular location">
    <subcellularLocation>
        <location evidence="1">Cell membrane</location>
        <topology evidence="1">Single-pass membrane protein</topology>
    </subcellularLocation>
    <subcellularLocation>
        <location evidence="7">Cell membrane</location>
        <topology evidence="7">Single-pass type II membrane protein</topology>
    </subcellularLocation>
</comment>
<keyword evidence="7" id="KW-0813">Transport</keyword>